<comment type="caution">
    <text evidence="9">The sequence shown here is derived from an EMBL/GenBank/DDBJ whole genome shotgun (WGS) entry which is preliminary data.</text>
</comment>
<dbReference type="InterPro" id="IPR032675">
    <property type="entry name" value="LRR_dom_sf"/>
</dbReference>
<dbReference type="Pfam" id="PF00560">
    <property type="entry name" value="LRR_1"/>
    <property type="match status" value="1"/>
</dbReference>
<keyword evidence="4" id="KW-0677">Repeat</keyword>
<dbReference type="Proteomes" id="UP000298416">
    <property type="component" value="Unassembled WGS sequence"/>
</dbReference>
<accession>A0A8X8W7M5</accession>
<evidence type="ECO:0000259" key="8">
    <source>
        <dbReference type="PROSITE" id="PS50011"/>
    </source>
</evidence>
<proteinExistence type="predicted"/>
<evidence type="ECO:0000256" key="5">
    <source>
        <dbReference type="ARBA" id="ARBA00022989"/>
    </source>
</evidence>
<dbReference type="InterPro" id="IPR011009">
    <property type="entry name" value="Kinase-like_dom_sf"/>
</dbReference>
<keyword evidence="6" id="KW-0472">Membrane</keyword>
<reference evidence="9" key="2">
    <citation type="submission" date="2020-08" db="EMBL/GenBank/DDBJ databases">
        <title>Plant Genome Project.</title>
        <authorList>
            <person name="Zhang R.-G."/>
        </authorList>
    </citation>
    <scope>NUCLEOTIDE SEQUENCE</scope>
    <source>
        <strain evidence="9">Huo1</strain>
        <tissue evidence="9">Leaf</tissue>
    </source>
</reference>
<reference evidence="9" key="1">
    <citation type="submission" date="2018-01" db="EMBL/GenBank/DDBJ databases">
        <authorList>
            <person name="Mao J.F."/>
        </authorList>
    </citation>
    <scope>NUCLEOTIDE SEQUENCE</scope>
    <source>
        <strain evidence="9">Huo1</strain>
        <tissue evidence="9">Leaf</tissue>
    </source>
</reference>
<evidence type="ECO:0000256" key="7">
    <source>
        <dbReference type="ARBA" id="ARBA00023180"/>
    </source>
</evidence>
<evidence type="ECO:0000256" key="1">
    <source>
        <dbReference type="ARBA" id="ARBA00004370"/>
    </source>
</evidence>
<keyword evidence="10" id="KW-1185">Reference proteome</keyword>
<dbReference type="Gene3D" id="1.10.510.10">
    <property type="entry name" value="Transferase(Phosphotransferase) domain 1"/>
    <property type="match status" value="2"/>
</dbReference>
<evidence type="ECO:0000313" key="9">
    <source>
        <dbReference type="EMBL" id="KAG6389451.1"/>
    </source>
</evidence>
<dbReference type="SUPFAM" id="SSF52058">
    <property type="entry name" value="L domain-like"/>
    <property type="match status" value="1"/>
</dbReference>
<comment type="subcellular location">
    <subcellularLocation>
        <location evidence="1">Membrane</location>
    </subcellularLocation>
</comment>
<evidence type="ECO:0000256" key="6">
    <source>
        <dbReference type="ARBA" id="ARBA00023136"/>
    </source>
</evidence>
<sequence length="447" mass="50729">MTGHWGSPPSLQLWNSTSFMCAWPEVDCVFGSVTGLTLAEKNIRGTIPPKQLLKTSELGLVHERTVWDNPSRAAQPLWLHGNRLVGTIPTQIEALRLEENFLNGTIPTDLFQLRLLEYLSLGYNALSGKLPEQVQVYRLEVLNLTHNNLHGTVPKSITDLTRIHTFDLSDNELSGDVESVVHLRSMTAVRLCSNKFSGKGLPSCTPSLCSGFAILYYLVRKCWPKKGYEWETNEEDEWKMIIFDRLKFNKTEILSSLTDENLIGYGGAGKVYRVSMNEGSNHVAVESIVNPRKSDCGLEKEFLAEIKTLGTIWHNNIVKLFCYLSSNDLKLLVYQYVENKSLHHWLHGKNREISPVEYSYTTKVNRKTDVYSFGVVLLELTTRREAVTYGDHMNLAQRAHLQSRDTNAIIEALDDEIKDSTYLNQIITVFRLGLFCTLLSHLQIGHP</sequence>
<protein>
    <recommendedName>
        <fullName evidence="8">Protein kinase domain-containing protein</fullName>
    </recommendedName>
</protein>
<gene>
    <name evidence="9" type="ORF">SASPL_150919</name>
</gene>
<dbReference type="Gene3D" id="3.80.10.10">
    <property type="entry name" value="Ribonuclease Inhibitor"/>
    <property type="match status" value="2"/>
</dbReference>
<dbReference type="AlphaFoldDB" id="A0A8X8W7M5"/>
<dbReference type="InterPro" id="IPR001611">
    <property type="entry name" value="Leu-rich_rpt"/>
</dbReference>
<dbReference type="Pfam" id="PF00069">
    <property type="entry name" value="Pkinase"/>
    <property type="match status" value="1"/>
</dbReference>
<keyword evidence="5" id="KW-1133">Transmembrane helix</keyword>
<keyword evidence="7" id="KW-0325">Glycoprotein</keyword>
<name>A0A8X8W7M5_SALSN</name>
<dbReference type="PANTHER" id="PTHR48056">
    <property type="entry name" value="LRR RECEPTOR-LIKE SERINE/THREONINE-PROTEIN KINASE-RELATED"/>
    <property type="match status" value="1"/>
</dbReference>
<dbReference type="GO" id="GO:0004672">
    <property type="term" value="F:protein kinase activity"/>
    <property type="evidence" value="ECO:0007669"/>
    <property type="project" value="InterPro"/>
</dbReference>
<dbReference type="InterPro" id="IPR000719">
    <property type="entry name" value="Prot_kinase_dom"/>
</dbReference>
<evidence type="ECO:0000256" key="2">
    <source>
        <dbReference type="ARBA" id="ARBA00022614"/>
    </source>
</evidence>
<dbReference type="GO" id="GO:0005524">
    <property type="term" value="F:ATP binding"/>
    <property type="evidence" value="ECO:0007669"/>
    <property type="project" value="InterPro"/>
</dbReference>
<dbReference type="PROSITE" id="PS50011">
    <property type="entry name" value="PROTEIN_KINASE_DOM"/>
    <property type="match status" value="1"/>
</dbReference>
<keyword evidence="2" id="KW-0433">Leucine-rich repeat</keyword>
<organism evidence="9">
    <name type="scientific">Salvia splendens</name>
    <name type="common">Scarlet sage</name>
    <dbReference type="NCBI Taxonomy" id="180675"/>
    <lineage>
        <taxon>Eukaryota</taxon>
        <taxon>Viridiplantae</taxon>
        <taxon>Streptophyta</taxon>
        <taxon>Embryophyta</taxon>
        <taxon>Tracheophyta</taxon>
        <taxon>Spermatophyta</taxon>
        <taxon>Magnoliopsida</taxon>
        <taxon>eudicotyledons</taxon>
        <taxon>Gunneridae</taxon>
        <taxon>Pentapetalae</taxon>
        <taxon>asterids</taxon>
        <taxon>lamiids</taxon>
        <taxon>Lamiales</taxon>
        <taxon>Lamiaceae</taxon>
        <taxon>Nepetoideae</taxon>
        <taxon>Mentheae</taxon>
        <taxon>Salviinae</taxon>
        <taxon>Salvia</taxon>
        <taxon>Salvia subgen. Calosphace</taxon>
        <taxon>core Calosphace</taxon>
    </lineage>
</organism>
<dbReference type="GO" id="GO:0016020">
    <property type="term" value="C:membrane"/>
    <property type="evidence" value="ECO:0007669"/>
    <property type="project" value="UniProtKB-SubCell"/>
</dbReference>
<dbReference type="InterPro" id="IPR050647">
    <property type="entry name" value="Plant_LRR-RLKs"/>
</dbReference>
<keyword evidence="3" id="KW-0812">Transmembrane</keyword>
<evidence type="ECO:0000313" key="10">
    <source>
        <dbReference type="Proteomes" id="UP000298416"/>
    </source>
</evidence>
<evidence type="ECO:0000256" key="3">
    <source>
        <dbReference type="ARBA" id="ARBA00022692"/>
    </source>
</evidence>
<dbReference type="SUPFAM" id="SSF56112">
    <property type="entry name" value="Protein kinase-like (PK-like)"/>
    <property type="match status" value="1"/>
</dbReference>
<dbReference type="GO" id="GO:0033612">
    <property type="term" value="F:receptor serine/threonine kinase binding"/>
    <property type="evidence" value="ECO:0007669"/>
    <property type="project" value="TreeGrafter"/>
</dbReference>
<dbReference type="EMBL" id="PNBA02000020">
    <property type="protein sequence ID" value="KAG6389451.1"/>
    <property type="molecule type" value="Genomic_DNA"/>
</dbReference>
<feature type="domain" description="Protein kinase" evidence="8">
    <location>
        <begin position="257"/>
        <end position="447"/>
    </location>
</feature>
<evidence type="ECO:0000256" key="4">
    <source>
        <dbReference type="ARBA" id="ARBA00022737"/>
    </source>
</evidence>